<dbReference type="GO" id="GO:0005524">
    <property type="term" value="F:ATP binding"/>
    <property type="evidence" value="ECO:0007669"/>
    <property type="project" value="UniProtKB-KW"/>
</dbReference>
<dbReference type="InterPro" id="IPR017871">
    <property type="entry name" value="ABC_transporter-like_CS"/>
</dbReference>
<protein>
    <submittedName>
        <fullName evidence="12">Ribose import ATP-binding protein RbsA</fullName>
        <ecNumber evidence="12">3.6.3.17</ecNumber>
    </submittedName>
</protein>
<dbReference type="SMART" id="SM00382">
    <property type="entry name" value="AAA"/>
    <property type="match status" value="2"/>
</dbReference>
<evidence type="ECO:0000313" key="12">
    <source>
        <dbReference type="EMBL" id="SCM76129.1"/>
    </source>
</evidence>
<keyword evidence="6" id="KW-0677">Repeat</keyword>
<dbReference type="PROSITE" id="PS50893">
    <property type="entry name" value="ABC_TRANSPORTER_2"/>
    <property type="match status" value="2"/>
</dbReference>
<keyword evidence="7" id="KW-0547">Nucleotide-binding</keyword>
<evidence type="ECO:0000256" key="4">
    <source>
        <dbReference type="ARBA" id="ARBA00022475"/>
    </source>
</evidence>
<evidence type="ECO:0000256" key="1">
    <source>
        <dbReference type="ARBA" id="ARBA00004202"/>
    </source>
</evidence>
<dbReference type="InterPro" id="IPR050107">
    <property type="entry name" value="ABC_carbohydrate_import_ATPase"/>
</dbReference>
<sequence length="520" mass="54887">MAGGRRKGHGGAMTMATDVALEMTGINKIFPGVRALSSVDFDCRRGEVHAICGENGAGKSTLMNVLGGNYRPDAGEIRIDGKPVRFRHPQEARAAGIAVIHQELSLLPHRSVAENVFMGVEITRRGILDREGMRAKTEKILRRVGSAIDADAPVSGLSIASQQIVEIAKGLLLDARILVLDEPTAALDERDAGRLMDLIADLRAAGTAIVYISHRLREVMTLADRISVLKDGAKVWTRRRAEVDLGAIVTAMVGRDLRDFYPDTGAAAPGAAILSVQHGGNAALDGIDLEVRAGEIVGVGGLEDSGKAELARAITGDLPFVRGSVRVAGSATALTSPRASIAAGVGYLPSDRKGEGLAMNQSVRDNALLALHATQPLLSLPGRGRFAAKAIDPALRAGDVRAADFGQPISTLSGGNQQKVILCRWLAQNCRLLVFVEPTRGIDVAAKAAVYDEMRRFADAGNAILVVSSELPELIGISDRLLVMHQGRIAGELPCGATEEEVMHLSLGLGHLKQAEGSPA</sequence>
<dbReference type="GO" id="GO:0005886">
    <property type="term" value="C:plasma membrane"/>
    <property type="evidence" value="ECO:0007669"/>
    <property type="project" value="UniProtKB-SubCell"/>
</dbReference>
<keyword evidence="5" id="KW-0762">Sugar transport</keyword>
<keyword evidence="3" id="KW-0813">Transport</keyword>
<comment type="similarity">
    <text evidence="2">Belongs to the ABC transporter superfamily.</text>
</comment>
<dbReference type="FunFam" id="3.40.50.300:FF:000127">
    <property type="entry name" value="Ribose import ATP-binding protein RbsA"/>
    <property type="match status" value="1"/>
</dbReference>
<evidence type="ECO:0000256" key="10">
    <source>
        <dbReference type="ARBA" id="ARBA00023136"/>
    </source>
</evidence>
<dbReference type="PANTHER" id="PTHR43790">
    <property type="entry name" value="CARBOHYDRATE TRANSPORT ATP-BINDING PROTEIN MG119-RELATED"/>
    <property type="match status" value="1"/>
</dbReference>
<keyword evidence="12" id="KW-0378">Hydrolase</keyword>
<dbReference type="Pfam" id="PF00005">
    <property type="entry name" value="ABC_tran"/>
    <property type="match status" value="2"/>
</dbReference>
<dbReference type="PROSITE" id="PS00211">
    <property type="entry name" value="ABC_TRANSPORTER_1"/>
    <property type="match status" value="1"/>
</dbReference>
<name>A0A212LFH3_9HYPH</name>
<dbReference type="CDD" id="cd03216">
    <property type="entry name" value="ABC_Carb_Monos_I"/>
    <property type="match status" value="1"/>
</dbReference>
<evidence type="ECO:0000259" key="11">
    <source>
        <dbReference type="PROSITE" id="PS50893"/>
    </source>
</evidence>
<organism evidence="12">
    <name type="scientific">uncultured Pleomorphomonas sp</name>
    <dbReference type="NCBI Taxonomy" id="442121"/>
    <lineage>
        <taxon>Bacteria</taxon>
        <taxon>Pseudomonadati</taxon>
        <taxon>Pseudomonadota</taxon>
        <taxon>Alphaproteobacteria</taxon>
        <taxon>Hyphomicrobiales</taxon>
        <taxon>Pleomorphomonadaceae</taxon>
        <taxon>Pleomorphomonas</taxon>
        <taxon>environmental samples</taxon>
    </lineage>
</organism>
<keyword evidence="10" id="KW-0472">Membrane</keyword>
<dbReference type="InterPro" id="IPR003439">
    <property type="entry name" value="ABC_transporter-like_ATP-bd"/>
</dbReference>
<dbReference type="EMBL" id="FMJD01000007">
    <property type="protein sequence ID" value="SCM76129.1"/>
    <property type="molecule type" value="Genomic_DNA"/>
</dbReference>
<gene>
    <name evidence="12" type="primary">rbsA</name>
    <name evidence="12" type="ORF">KL86PLE_30576</name>
</gene>
<keyword evidence="8 12" id="KW-0067">ATP-binding</keyword>
<evidence type="ECO:0000256" key="7">
    <source>
        <dbReference type="ARBA" id="ARBA00022741"/>
    </source>
</evidence>
<evidence type="ECO:0000256" key="6">
    <source>
        <dbReference type="ARBA" id="ARBA00022737"/>
    </source>
</evidence>
<dbReference type="GO" id="GO:0016887">
    <property type="term" value="F:ATP hydrolysis activity"/>
    <property type="evidence" value="ECO:0007669"/>
    <property type="project" value="InterPro"/>
</dbReference>
<accession>A0A212LFH3</accession>
<dbReference type="SUPFAM" id="SSF52540">
    <property type="entry name" value="P-loop containing nucleoside triphosphate hydrolases"/>
    <property type="match status" value="2"/>
</dbReference>
<comment type="subcellular location">
    <subcellularLocation>
        <location evidence="1">Cell membrane</location>
        <topology evidence="1">Peripheral membrane protein</topology>
    </subcellularLocation>
</comment>
<evidence type="ECO:0000256" key="5">
    <source>
        <dbReference type="ARBA" id="ARBA00022597"/>
    </source>
</evidence>
<keyword evidence="4" id="KW-1003">Cell membrane</keyword>
<dbReference type="EC" id="3.6.3.17" evidence="12"/>
<feature type="domain" description="ABC transporter" evidence="11">
    <location>
        <begin position="21"/>
        <end position="256"/>
    </location>
</feature>
<dbReference type="PANTHER" id="PTHR43790:SF9">
    <property type="entry name" value="GALACTOFURANOSE TRANSPORTER ATP-BINDING PROTEIN YTFR"/>
    <property type="match status" value="1"/>
</dbReference>
<evidence type="ECO:0000256" key="3">
    <source>
        <dbReference type="ARBA" id="ARBA00022448"/>
    </source>
</evidence>
<evidence type="ECO:0000256" key="8">
    <source>
        <dbReference type="ARBA" id="ARBA00022840"/>
    </source>
</evidence>
<dbReference type="InterPro" id="IPR027417">
    <property type="entry name" value="P-loop_NTPase"/>
</dbReference>
<evidence type="ECO:0000256" key="9">
    <source>
        <dbReference type="ARBA" id="ARBA00022967"/>
    </source>
</evidence>
<dbReference type="Gene3D" id="3.40.50.300">
    <property type="entry name" value="P-loop containing nucleotide triphosphate hydrolases"/>
    <property type="match status" value="2"/>
</dbReference>
<reference evidence="12" key="1">
    <citation type="submission" date="2016-08" db="EMBL/GenBank/DDBJ databases">
        <authorList>
            <person name="Seilhamer J.J."/>
        </authorList>
    </citation>
    <scope>NUCLEOTIDE SEQUENCE</scope>
    <source>
        <strain evidence="12">86</strain>
    </source>
</reference>
<dbReference type="AlphaFoldDB" id="A0A212LFH3"/>
<dbReference type="InterPro" id="IPR003593">
    <property type="entry name" value="AAA+_ATPase"/>
</dbReference>
<feature type="domain" description="ABC transporter" evidence="11">
    <location>
        <begin position="268"/>
        <end position="511"/>
    </location>
</feature>
<proteinExistence type="inferred from homology"/>
<evidence type="ECO:0000256" key="2">
    <source>
        <dbReference type="ARBA" id="ARBA00005417"/>
    </source>
</evidence>
<dbReference type="CDD" id="cd03215">
    <property type="entry name" value="ABC_Carb_Monos_II"/>
    <property type="match status" value="1"/>
</dbReference>
<keyword evidence="9" id="KW-1278">Translocase</keyword>